<dbReference type="EMBL" id="PP711183">
    <property type="protein sequence ID" value="XBU06230.1"/>
    <property type="molecule type" value="Genomic_RNA"/>
</dbReference>
<dbReference type="Pfam" id="PF16520">
    <property type="entry name" value="Matrix_Borna"/>
    <property type="match status" value="1"/>
</dbReference>
<organism evidence="1">
    <name type="scientific">Carlia munda bornavirus</name>
    <dbReference type="NCBI Taxonomy" id="3141953"/>
    <lineage>
        <taxon>Viruses</taxon>
        <taxon>Riboviria</taxon>
        <taxon>Orthornavirae</taxon>
        <taxon>Negarnaviricota</taxon>
        <taxon>Haploviricotina</taxon>
        <taxon>Monjiviricetes</taxon>
        <taxon>Mononegavirales</taxon>
        <taxon>Bornaviridae</taxon>
        <taxon>Orthobornavirus</taxon>
        <taxon>Orthobornavirus iridiscincum</taxon>
    </lineage>
</organism>
<dbReference type="InterPro" id="IPR032414">
    <property type="entry name" value="BDV_M"/>
</dbReference>
<reference evidence="1" key="1">
    <citation type="journal article" date="2024" name="Virus Evol.">
        <title>The diverse liver viromes of Australian geckos and skinks are dominated by hepaciviruses and picornaviruses and reflect host taxonomy and habitat.</title>
        <authorList>
            <person name="Mahar J.E."/>
            <person name="Wille M."/>
            <person name="Harvey E."/>
            <person name="Moritz C.C."/>
            <person name="Holmes E.C."/>
        </authorList>
    </citation>
    <scope>NUCLEOTIDE SEQUENCE</scope>
    <source>
        <strain evidence="1">Cmun-M_545183</strain>
    </source>
</reference>
<evidence type="ECO:0000313" key="1">
    <source>
        <dbReference type="EMBL" id="XBU06230.1"/>
    </source>
</evidence>
<dbReference type="Gene3D" id="2.70.20.40">
    <property type="entry name" value="Borna disease virus, matrix protein"/>
    <property type="match status" value="1"/>
</dbReference>
<reference evidence="1" key="2">
    <citation type="submission" date="2024-03" db="EMBL/GenBank/DDBJ databases">
        <authorList>
            <person name="Mahar J.E."/>
            <person name="Wille M."/>
            <person name="Harvey E."/>
            <person name="Moritz C.C."/>
            <person name="Holmes E.C."/>
        </authorList>
    </citation>
    <scope>NUCLEOTIDE SEQUENCE</scope>
    <source>
        <strain evidence="1">Cmun-M_545183</strain>
    </source>
</reference>
<protein>
    <submittedName>
        <fullName evidence="1">Matrix protein</fullName>
    </submittedName>
</protein>
<sequence>MISTMQDHPLVYQTHPWVPQLLCLTRFILTFQVTPKTRARVVLATSYSIKKPNPTRMATRPKFTQLSDKAVVPGYRLVVLELTLARGSFGSTVIKSPLFSVREEFALTQGQKLPNHLVVDIEAVSQRTVRVFLQLSDYLTSLVNGIAAYKNPIRTHMYYDLGDEESTKAIHAGFEVIQARLINVAPGPLCGSIRAASA</sequence>
<proteinExistence type="predicted"/>
<name>A0AAU7SS75_9MONO</name>
<accession>A0AAU7SS75</accession>
<dbReference type="InterPro" id="IPR038520">
    <property type="entry name" value="BDV_M_sf"/>
</dbReference>